<sequence length="71" mass="7825">MIRKKVEAVQGERSTIRSQLLTPTSETLACRPLILAREKLHIETVPENSVFVFGSSDSSISVLTEILVQNG</sequence>
<comment type="caution">
    <text evidence="1">The sequence shown here is derived from an EMBL/GenBank/DDBJ whole genome shotgun (WGS) entry which is preliminary data.</text>
</comment>
<dbReference type="AlphaFoldDB" id="A0A2P5F803"/>
<dbReference type="Proteomes" id="UP000237000">
    <property type="component" value="Unassembled WGS sequence"/>
</dbReference>
<keyword evidence="2" id="KW-1185">Reference proteome</keyword>
<gene>
    <name evidence="1" type="ORF">TorRG33x02_103010</name>
</gene>
<protein>
    <submittedName>
        <fullName evidence="1">Uncharacterized protein</fullName>
    </submittedName>
</protein>
<dbReference type="InParanoid" id="A0A2P5F803"/>
<evidence type="ECO:0000313" key="2">
    <source>
        <dbReference type="Proteomes" id="UP000237000"/>
    </source>
</evidence>
<name>A0A2P5F803_TREOI</name>
<accession>A0A2P5F803</accession>
<reference evidence="2" key="1">
    <citation type="submission" date="2016-06" db="EMBL/GenBank/DDBJ databases">
        <title>Parallel loss of symbiosis genes in relatives of nitrogen-fixing non-legume Parasponia.</title>
        <authorList>
            <person name="Van Velzen R."/>
            <person name="Holmer R."/>
            <person name="Bu F."/>
            <person name="Rutten L."/>
            <person name="Van Zeijl A."/>
            <person name="Liu W."/>
            <person name="Santuari L."/>
            <person name="Cao Q."/>
            <person name="Sharma T."/>
            <person name="Shen D."/>
            <person name="Roswanjaya Y."/>
            <person name="Wardhani T."/>
            <person name="Kalhor M.S."/>
            <person name="Jansen J."/>
            <person name="Van den Hoogen J."/>
            <person name="Gungor B."/>
            <person name="Hartog M."/>
            <person name="Hontelez J."/>
            <person name="Verver J."/>
            <person name="Yang W.-C."/>
            <person name="Schijlen E."/>
            <person name="Repin R."/>
            <person name="Schilthuizen M."/>
            <person name="Schranz E."/>
            <person name="Heidstra R."/>
            <person name="Miyata K."/>
            <person name="Fedorova E."/>
            <person name="Kohlen W."/>
            <person name="Bisseling T."/>
            <person name="Smit S."/>
            <person name="Geurts R."/>
        </authorList>
    </citation>
    <scope>NUCLEOTIDE SEQUENCE [LARGE SCALE GENOMIC DNA]</scope>
    <source>
        <strain evidence="2">cv. RG33-2</strain>
    </source>
</reference>
<proteinExistence type="predicted"/>
<dbReference type="EMBL" id="JXTC01000055">
    <property type="protein sequence ID" value="PON93911.1"/>
    <property type="molecule type" value="Genomic_DNA"/>
</dbReference>
<organism evidence="1 2">
    <name type="scientific">Trema orientale</name>
    <name type="common">Charcoal tree</name>
    <name type="synonym">Celtis orientalis</name>
    <dbReference type="NCBI Taxonomy" id="63057"/>
    <lineage>
        <taxon>Eukaryota</taxon>
        <taxon>Viridiplantae</taxon>
        <taxon>Streptophyta</taxon>
        <taxon>Embryophyta</taxon>
        <taxon>Tracheophyta</taxon>
        <taxon>Spermatophyta</taxon>
        <taxon>Magnoliopsida</taxon>
        <taxon>eudicotyledons</taxon>
        <taxon>Gunneridae</taxon>
        <taxon>Pentapetalae</taxon>
        <taxon>rosids</taxon>
        <taxon>fabids</taxon>
        <taxon>Rosales</taxon>
        <taxon>Cannabaceae</taxon>
        <taxon>Trema</taxon>
    </lineage>
</organism>
<evidence type="ECO:0000313" key="1">
    <source>
        <dbReference type="EMBL" id="PON93911.1"/>
    </source>
</evidence>